<evidence type="ECO:0000313" key="2">
    <source>
        <dbReference type="Proteomes" id="UP001164539"/>
    </source>
</evidence>
<dbReference type="Proteomes" id="UP001164539">
    <property type="component" value="Chromosome 1"/>
</dbReference>
<organism evidence="1 2">
    <name type="scientific">Melia azedarach</name>
    <name type="common">Chinaberry tree</name>
    <dbReference type="NCBI Taxonomy" id="155640"/>
    <lineage>
        <taxon>Eukaryota</taxon>
        <taxon>Viridiplantae</taxon>
        <taxon>Streptophyta</taxon>
        <taxon>Embryophyta</taxon>
        <taxon>Tracheophyta</taxon>
        <taxon>Spermatophyta</taxon>
        <taxon>Magnoliopsida</taxon>
        <taxon>eudicotyledons</taxon>
        <taxon>Gunneridae</taxon>
        <taxon>Pentapetalae</taxon>
        <taxon>rosids</taxon>
        <taxon>malvids</taxon>
        <taxon>Sapindales</taxon>
        <taxon>Meliaceae</taxon>
        <taxon>Melia</taxon>
    </lineage>
</organism>
<gene>
    <name evidence="1" type="ORF">OWV82_000325</name>
</gene>
<dbReference type="EMBL" id="CM051394">
    <property type="protein sequence ID" value="KAJ4727184.1"/>
    <property type="molecule type" value="Genomic_DNA"/>
</dbReference>
<name>A0ACC1YVX1_MELAZ</name>
<accession>A0ACC1YVX1</accession>
<comment type="caution">
    <text evidence="1">The sequence shown here is derived from an EMBL/GenBank/DDBJ whole genome shotgun (WGS) entry which is preliminary data.</text>
</comment>
<sequence>MSKPNPNLSKKSLTESFTNSLMAQNQLIDSLTSHISLYNSHSVSPNSNPNPRSSILKWFSSLSVHQRQAHLTIVDSKFAPLLIQMLGKIRTNGHGFFIILPDLPSRDPPYLPSLCFKKSRGLLSRVAESNESERWVFESTRLFSSREGEKIEECSCSVNCLDTVTVSEEFVQNVDRFVETMDKISNCGFLRGGESDLGGDWLEFNWLKVKGYYSIEAFIVNRLEVALRLAWLNCNNGKKRGVKLNEKVNAAGMAANVYWRKKGCMDWWRNLDTTMRRKVLTVTLGKAAKSLTVEVLKEAGGALEDRSCLFNVGMEHLLRFNHAESLQRTVSRFSADVETGLSIAPASLAGLPTSLADLYCGLFVLQDITTVLLSCWHNEYDVEKIFFSTLSFISTITDGILRKLRGLLMIVSLDCTKLELFGEGNIKPSPNKSKEKPRAGGRKKKGGARMKRPKSALDAPEDLKVALTDTEKMDLMEAKKMPAVLRGKDIHRDTSTIEMEVAVCHQQHVQDLVAGKGRTNTRKTRKEKNKNRNCSHNNPATVKDSKIPVSETSSSVITQDELAKYDNMSTQNFSADNSTCDNILAASLSSCSSTTVPAGEGIATQSVQVDLAVGSVSSECHLFSNGRIDYQTKPFVQETVESRVEHNVMPAVMPVRDLDKTLSNGDITVQHSFHESKTEAKSGLPHKGIEALELKKECAMIQDQRNENFYGTALKSSLGPSYEWPTIAPLYFPSISSHLLPATDRLHLDVGHNWHNHIRQPFVPTVRQARNPPIEGGCNQVLSQPLSKSLDWPPLVRSVSGVAPSVTCNYDSGFISARQSGFQQSFAPKVVQLDDEGKHSGDFMDLPDLTISQEPGDECDSHWISEEEFEMHPVSGIDYNQYFGGGVMYWNTSDHPGTGFSRPPSLSSDDSSWAWHEADIKRAVDDMVAFSSSYSTNGLTSPTGASFCSPFDPLGPGHQAFGFVVPGNEVPGKVLHSSSTATDAATEEEVSGSLASLSGDVDAKAGELPCPILRPIIIPNLSRERSRSDFKRSHDHKSPCVPPSRREQPQIKRPPSPVVLCVPRAPRPPPPSPVSDSRKSRGFPTVRSGSSSPRHWGVRGWYHDGTLDEACVRMDGSEVVWPSWRNKNLSAHPMIQPLPGPLLQDHLIAISQLARDQEHPDVAFPLQPPEIQNCPTRKASLSLMHSLLHEEIDTFCKQVAAENTSRKPYINWAVKRVTRSLQVLWPRSRTNIFGSNATGLSLPSSDVDLVVCLPPVRNLEPIKEAGILEGRNGIKETCLQHAARYLANQEWVKNDSLKTVENTAIPIIMLVVEVPHDMITSAASNAQSPKEESAHTTTKHDSHVHSDMVASEDAASPKCSRLNSDNMKVVTSVRLDISFKSPSHTGLQTTELVKELTEQFPASTPLALVLKQFLADRSLDQSYSGGLSSYCLVLLITRFLQHEHHLGRPINQNYGSLLMDFLYFFGNVFDPRQIRISVQGSGVYIKRERGYSIDPIHIDDPLFPTNNVGRNCFRIHQCIKAFSEAYTILENELTSLSSTDDSSSRPPYRLLPKIIPSTSLL</sequence>
<keyword evidence="2" id="KW-1185">Reference proteome</keyword>
<proteinExistence type="predicted"/>
<reference evidence="1 2" key="1">
    <citation type="journal article" date="2023" name="Science">
        <title>Complex scaffold remodeling in plant triterpene biosynthesis.</title>
        <authorList>
            <person name="De La Pena R."/>
            <person name="Hodgson H."/>
            <person name="Liu J.C."/>
            <person name="Stephenson M.J."/>
            <person name="Martin A.C."/>
            <person name="Owen C."/>
            <person name="Harkess A."/>
            <person name="Leebens-Mack J."/>
            <person name="Jimenez L.E."/>
            <person name="Osbourn A."/>
            <person name="Sattely E.S."/>
        </authorList>
    </citation>
    <scope>NUCLEOTIDE SEQUENCE [LARGE SCALE GENOMIC DNA]</scope>
    <source>
        <strain evidence="2">cv. JPN11</strain>
        <tissue evidence="1">Leaf</tissue>
    </source>
</reference>
<protein>
    <submittedName>
        <fullName evidence="1">Non-canonical poly(A) RNA polymerase</fullName>
    </submittedName>
</protein>
<evidence type="ECO:0000313" key="1">
    <source>
        <dbReference type="EMBL" id="KAJ4727184.1"/>
    </source>
</evidence>